<evidence type="ECO:0000256" key="3">
    <source>
        <dbReference type="ARBA" id="ARBA00022729"/>
    </source>
</evidence>
<evidence type="ECO:0000259" key="7">
    <source>
        <dbReference type="PROSITE" id="PS51168"/>
    </source>
</evidence>
<dbReference type="GO" id="GO:0004106">
    <property type="term" value="F:chorismate mutase activity"/>
    <property type="evidence" value="ECO:0007669"/>
    <property type="project" value="UniProtKB-EC"/>
</dbReference>
<dbReference type="GO" id="GO:0046417">
    <property type="term" value="P:chorismate metabolic process"/>
    <property type="evidence" value="ECO:0007669"/>
    <property type="project" value="InterPro"/>
</dbReference>
<dbReference type="Pfam" id="PF01817">
    <property type="entry name" value="CM_2"/>
    <property type="match status" value="1"/>
</dbReference>
<dbReference type="AlphaFoldDB" id="A0A1X1CWI3"/>
<dbReference type="NCBIfam" id="TIGR01806">
    <property type="entry name" value="CM_mono2"/>
    <property type="match status" value="1"/>
</dbReference>
<dbReference type="STRING" id="1076551.HA48_20165"/>
<dbReference type="PANTHER" id="PTHR38041:SF2">
    <property type="entry name" value="SECRETED CHORISMATE MUTASE"/>
    <property type="match status" value="1"/>
</dbReference>
<evidence type="ECO:0000313" key="9">
    <source>
        <dbReference type="Proteomes" id="UP000193104"/>
    </source>
</evidence>
<dbReference type="PROSITE" id="PS51168">
    <property type="entry name" value="CHORISMATE_MUT_2"/>
    <property type="match status" value="1"/>
</dbReference>
<dbReference type="SUPFAM" id="SSF48600">
    <property type="entry name" value="Chorismate mutase II"/>
    <property type="match status" value="1"/>
</dbReference>
<evidence type="ECO:0000256" key="4">
    <source>
        <dbReference type="ARBA" id="ARBA00023235"/>
    </source>
</evidence>
<dbReference type="Proteomes" id="UP000193104">
    <property type="component" value="Unassembled WGS sequence"/>
</dbReference>
<evidence type="ECO:0000313" key="8">
    <source>
        <dbReference type="EMBL" id="ORM68700.1"/>
    </source>
</evidence>
<dbReference type="EC" id="5.4.99.5" evidence="2 5"/>
<dbReference type="InterPro" id="IPR036979">
    <property type="entry name" value="CM_dom_sf"/>
</dbReference>
<dbReference type="UniPathway" id="UPA00120">
    <property type="reaction ID" value="UER00203"/>
</dbReference>
<dbReference type="GO" id="GO:0009697">
    <property type="term" value="P:salicylic acid biosynthetic process"/>
    <property type="evidence" value="ECO:0007669"/>
    <property type="project" value="TreeGrafter"/>
</dbReference>
<evidence type="ECO:0000256" key="5">
    <source>
        <dbReference type="PIRNR" id="PIRNR026640"/>
    </source>
</evidence>
<dbReference type="PANTHER" id="PTHR38041">
    <property type="entry name" value="CHORISMATE MUTASE"/>
    <property type="match status" value="1"/>
</dbReference>
<keyword evidence="4 5" id="KW-0413">Isomerase</keyword>
<comment type="caution">
    <text evidence="8">The sequence shown here is derived from an EMBL/GenBank/DDBJ whole genome shotgun (WGS) entry which is preliminary data.</text>
</comment>
<name>A0A1X1CWI3_9GAMM</name>
<feature type="signal peptide" evidence="6">
    <location>
        <begin position="1"/>
        <end position="21"/>
    </location>
</feature>
<dbReference type="SMART" id="SM00830">
    <property type="entry name" value="CM_2"/>
    <property type="match status" value="1"/>
</dbReference>
<proteinExistence type="predicted"/>
<dbReference type="InterPro" id="IPR008240">
    <property type="entry name" value="Chorismate_mutase_periplasmic"/>
</dbReference>
<evidence type="ECO:0000256" key="2">
    <source>
        <dbReference type="ARBA" id="ARBA00012404"/>
    </source>
</evidence>
<evidence type="ECO:0000256" key="1">
    <source>
        <dbReference type="ARBA" id="ARBA00004817"/>
    </source>
</evidence>
<protein>
    <recommendedName>
        <fullName evidence="2 5">Chorismate mutase</fullName>
        <ecNumber evidence="2 5">5.4.99.5</ecNumber>
    </recommendedName>
</protein>
<evidence type="ECO:0000256" key="6">
    <source>
        <dbReference type="SAM" id="SignalP"/>
    </source>
</evidence>
<dbReference type="InterPro" id="IPR002701">
    <property type="entry name" value="CM_II_prokaryot"/>
</dbReference>
<reference evidence="8 9" key="1">
    <citation type="journal article" date="2017" name="Antonie Van Leeuwenhoek">
        <title>Phylogenomic resolution of the bacterial genus Pantoea and its relationship with Erwinia and Tatumella.</title>
        <authorList>
            <person name="Palmer M."/>
            <person name="Steenkamp E.T."/>
            <person name="Coetzee M.P."/>
            <person name="Chan W.Y."/>
            <person name="van Zyl E."/>
            <person name="De Maayer P."/>
            <person name="Coutinho T.A."/>
            <person name="Blom J."/>
            <person name="Smits T.H."/>
            <person name="Duffy B."/>
            <person name="Venter S.N."/>
        </authorList>
    </citation>
    <scope>NUCLEOTIDE SEQUENCE [LARGE SCALE GENOMIC DNA]</scope>
    <source>
        <strain evidence="8 9">LMG 26277</strain>
    </source>
</reference>
<comment type="pathway">
    <text evidence="1 5">Metabolic intermediate biosynthesis; prephenate biosynthesis; prephenate from chorismate: step 1/1.</text>
</comment>
<sequence>MLMTFRTAALALAMCTVSAVAAESPAQPAPGELINSRLSYMKDVAGYKAQHHQPIEDLNQERRVLEKALADARQLGLDGETVKPFIQAQMDVAKAIQYRYRADWLASPESHWQPRPLEEVRKRIGQYSDAILASVSATLKQGSRLTATDKAAFMRDIRQPNISPQDKELLWRTLSAVSLAHE</sequence>
<organism evidence="8 9">
    <name type="scientific">Pantoea wallisii</name>
    <dbReference type="NCBI Taxonomy" id="1076551"/>
    <lineage>
        <taxon>Bacteria</taxon>
        <taxon>Pseudomonadati</taxon>
        <taxon>Pseudomonadota</taxon>
        <taxon>Gammaproteobacteria</taxon>
        <taxon>Enterobacterales</taxon>
        <taxon>Erwiniaceae</taxon>
        <taxon>Pantoea</taxon>
    </lineage>
</organism>
<gene>
    <name evidence="8" type="ORF">HA48_20165</name>
</gene>
<feature type="domain" description="Chorismate mutase" evidence="7">
    <location>
        <begin position="1"/>
        <end position="101"/>
    </location>
</feature>
<dbReference type="EMBL" id="MLFS01000085">
    <property type="protein sequence ID" value="ORM68700.1"/>
    <property type="molecule type" value="Genomic_DNA"/>
</dbReference>
<accession>A0A1X1CWI3</accession>
<keyword evidence="3 6" id="KW-0732">Signal</keyword>
<dbReference type="PIRSF" id="PIRSF026640">
    <property type="entry name" value="Peripl_chor_mut"/>
    <property type="match status" value="1"/>
</dbReference>
<dbReference type="NCBIfam" id="NF005965">
    <property type="entry name" value="PRK08055.1"/>
    <property type="match status" value="1"/>
</dbReference>
<comment type="catalytic activity">
    <reaction evidence="5">
        <text>chorismate = prephenate</text>
        <dbReference type="Rhea" id="RHEA:13897"/>
        <dbReference type="ChEBI" id="CHEBI:29748"/>
        <dbReference type="ChEBI" id="CHEBI:29934"/>
        <dbReference type="EC" id="5.4.99.5"/>
    </reaction>
</comment>
<dbReference type="Gene3D" id="1.20.59.10">
    <property type="entry name" value="Chorismate mutase"/>
    <property type="match status" value="1"/>
</dbReference>
<keyword evidence="9" id="KW-1185">Reference proteome</keyword>
<feature type="chain" id="PRO_5013298431" description="Chorismate mutase" evidence="6">
    <location>
        <begin position="22"/>
        <end position="182"/>
    </location>
</feature>
<comment type="function">
    <text evidence="5">Catalyzes the Claisen rearrangement of chorismate to prephenate.</text>
</comment>
<dbReference type="InterPro" id="IPR036263">
    <property type="entry name" value="Chorismate_II_sf"/>
</dbReference>
<dbReference type="InterPro" id="IPR051331">
    <property type="entry name" value="Chorismate_mutase-related"/>
</dbReference>